<dbReference type="AlphaFoldDB" id="A0A8J2L294"/>
<reference evidence="2" key="1">
    <citation type="submission" date="2021-06" db="EMBL/GenBank/DDBJ databases">
        <authorList>
            <person name="Hodson N. C."/>
            <person name="Mongue J. A."/>
            <person name="Jaron S. K."/>
        </authorList>
    </citation>
    <scope>NUCLEOTIDE SEQUENCE</scope>
</reference>
<dbReference type="EMBL" id="CAJVCH010315514">
    <property type="protein sequence ID" value="CAG7786333.1"/>
    <property type="molecule type" value="Genomic_DNA"/>
</dbReference>
<proteinExistence type="predicted"/>
<evidence type="ECO:0000313" key="2">
    <source>
        <dbReference type="EMBL" id="CAG7786333.1"/>
    </source>
</evidence>
<evidence type="ECO:0000313" key="3">
    <source>
        <dbReference type="Proteomes" id="UP000708208"/>
    </source>
</evidence>
<gene>
    <name evidence="2" type="ORF">AFUS01_LOCUS24905</name>
</gene>
<accession>A0A8J2L294</accession>
<feature type="region of interest" description="Disordered" evidence="1">
    <location>
        <begin position="1"/>
        <end position="71"/>
    </location>
</feature>
<dbReference type="Proteomes" id="UP000708208">
    <property type="component" value="Unassembled WGS sequence"/>
</dbReference>
<evidence type="ECO:0000256" key="1">
    <source>
        <dbReference type="SAM" id="MobiDB-lite"/>
    </source>
</evidence>
<protein>
    <submittedName>
        <fullName evidence="2">Uncharacterized protein</fullName>
    </submittedName>
</protein>
<feature type="compositionally biased region" description="Polar residues" evidence="1">
    <location>
        <begin position="24"/>
        <end position="33"/>
    </location>
</feature>
<keyword evidence="3" id="KW-1185">Reference proteome</keyword>
<feature type="non-terminal residue" evidence="2">
    <location>
        <position position="1"/>
    </location>
</feature>
<organism evidence="2 3">
    <name type="scientific">Allacma fusca</name>
    <dbReference type="NCBI Taxonomy" id="39272"/>
    <lineage>
        <taxon>Eukaryota</taxon>
        <taxon>Metazoa</taxon>
        <taxon>Ecdysozoa</taxon>
        <taxon>Arthropoda</taxon>
        <taxon>Hexapoda</taxon>
        <taxon>Collembola</taxon>
        <taxon>Symphypleona</taxon>
        <taxon>Sminthuridae</taxon>
        <taxon>Allacma</taxon>
    </lineage>
</organism>
<name>A0A8J2L294_9HEXA</name>
<sequence length="147" mass="15586">MSHAKSRTPKSNIDPSVQGIVTAASIQEGSENEQLPAKKPRPEGKCKIVVSFEGGSGRNDYRSPSKGSLTQPLLSSYLVNPIFHESEVSTEVPMTISDPSDQGTDSAVSEIILAPSGDFDFGLSECEQNISSAIPSTDNTCCIALLK</sequence>
<comment type="caution">
    <text evidence="2">The sequence shown here is derived from an EMBL/GenBank/DDBJ whole genome shotgun (WGS) entry which is preliminary data.</text>
</comment>